<protein>
    <recommendedName>
        <fullName evidence="2">Amidase domain-containing protein</fullName>
    </recommendedName>
</protein>
<dbReference type="EMBL" id="JABELV010000049">
    <property type="protein sequence ID" value="KAG7558169.1"/>
    <property type="molecule type" value="Genomic_DNA"/>
</dbReference>
<dbReference type="SUPFAM" id="SSF75304">
    <property type="entry name" value="Amidase signature (AS) enzymes"/>
    <property type="match status" value="1"/>
</dbReference>
<feature type="region of interest" description="Disordered" evidence="1">
    <location>
        <begin position="1"/>
        <end position="33"/>
    </location>
</feature>
<feature type="domain" description="Amidase" evidence="2">
    <location>
        <begin position="515"/>
        <end position="974"/>
    </location>
</feature>
<feature type="compositionally biased region" description="Basic residues" evidence="1">
    <location>
        <begin position="460"/>
        <end position="476"/>
    </location>
</feature>
<feature type="compositionally biased region" description="Basic and acidic residues" evidence="1">
    <location>
        <begin position="22"/>
        <end position="33"/>
    </location>
</feature>
<feature type="compositionally biased region" description="Low complexity" evidence="1">
    <location>
        <begin position="441"/>
        <end position="459"/>
    </location>
</feature>
<feature type="compositionally biased region" description="Polar residues" evidence="1">
    <location>
        <begin position="232"/>
        <end position="243"/>
    </location>
</feature>
<dbReference type="Proteomes" id="UP000812966">
    <property type="component" value="Unassembled WGS sequence"/>
</dbReference>
<dbReference type="InterPro" id="IPR023631">
    <property type="entry name" value="Amidase_dom"/>
</dbReference>
<feature type="compositionally biased region" description="Polar residues" evidence="1">
    <location>
        <begin position="1"/>
        <end position="21"/>
    </location>
</feature>
<name>A0A8K0NRC8_9TREE</name>
<gene>
    <name evidence="3" type="ORF">FFLO_02896</name>
</gene>
<feature type="compositionally biased region" description="Basic and acidic residues" evidence="1">
    <location>
        <begin position="157"/>
        <end position="171"/>
    </location>
</feature>
<proteinExistence type="predicted"/>
<accession>A0A8K0NRC8</accession>
<feature type="compositionally biased region" description="Basic residues" evidence="1">
    <location>
        <begin position="417"/>
        <end position="427"/>
    </location>
</feature>
<feature type="region of interest" description="Disordered" evidence="1">
    <location>
        <begin position="65"/>
        <end position="112"/>
    </location>
</feature>
<dbReference type="InterPro" id="IPR036928">
    <property type="entry name" value="AS_sf"/>
</dbReference>
<dbReference type="Pfam" id="PF01425">
    <property type="entry name" value="Amidase"/>
    <property type="match status" value="1"/>
</dbReference>
<keyword evidence="4" id="KW-1185">Reference proteome</keyword>
<feature type="region of interest" description="Disordered" evidence="1">
    <location>
        <begin position="264"/>
        <end position="299"/>
    </location>
</feature>
<feature type="region of interest" description="Disordered" evidence="1">
    <location>
        <begin position="192"/>
        <end position="243"/>
    </location>
</feature>
<feature type="region of interest" description="Disordered" evidence="1">
    <location>
        <begin position="386"/>
        <end position="491"/>
    </location>
</feature>
<evidence type="ECO:0000313" key="4">
    <source>
        <dbReference type="Proteomes" id="UP000812966"/>
    </source>
</evidence>
<dbReference type="Gene3D" id="3.90.1300.10">
    <property type="entry name" value="Amidase signature (AS) domain"/>
    <property type="match status" value="1"/>
</dbReference>
<dbReference type="PANTHER" id="PTHR42678">
    <property type="entry name" value="AMIDASE"/>
    <property type="match status" value="1"/>
</dbReference>
<feature type="compositionally biased region" description="Polar residues" evidence="1">
    <location>
        <begin position="269"/>
        <end position="292"/>
    </location>
</feature>
<evidence type="ECO:0000313" key="3">
    <source>
        <dbReference type="EMBL" id="KAG7558169.1"/>
    </source>
</evidence>
<comment type="caution">
    <text evidence="3">The sequence shown here is derived from an EMBL/GenBank/DDBJ whole genome shotgun (WGS) entry which is preliminary data.</text>
</comment>
<sequence>MATSIFSHTHTQIHTPVQYQNQRRERSIEDDSKEAYDDYDVQYQQQHQYQYRQCNQLGYHDHQEYNHNHLPSIPSNEELPGLIPHSQSRQVESKESSPWSTAPPSPASEEKDEIDPLGHVIADQVAENLETGLRSNSEFKAVRPTGRPDAEVEDTTESVKKSAKESVKEKEANGWIAELDEKLDLVRIEEHQIQHQHQHHHDYHQEESRSQVRSQSQRQRRQRSLSAHSHPHSQGQGHTRPQSISAAAPVPINHDVAALQLVGGHKGKGTSQTGSRTRTVSQAGARAQSQVQARAGSRARSIDRFGAPAGGNAFANTYIHGSGSGRPFSPIVRGRGRTGRLPSNSIPATFQLQPHSILSDVQDVEQEKEKEKEECTAKVVVKEVGLETNSDGDHTNNTIKGDKDVGSSLVIASPSARRQRKESKSRGRGGNSYNSIYQHFHPAVGSSGSGSAHSLSPLHAHLHSHSPLHPHSHSHSHSASPCPPHHQTQKLDPYTATLPTLIQALQAHTLTSVQIIETYLTQIAEHNPTLRALCWVRDRESLLNEARMCDQFRARGIVDWERTPLWGVPIVVKDNIGTDEELGLPTTAGSFALLGMPVKKDAFIVRKLRQAGAIIMAKANMSELADYKSGNAGPGWSAVGGQTINVYAAHASPGTSSSGNGVAVAAGFCPASIGTETDGSITLPCLQSCLYGLKPTVGMLSRAGVVPFAPYFDTPGPMAKDVESLAILMDVMNGRDDEDLKTLEVDRIPRGVRYIDSCDNPTFAGLRIGIPRKNWVDTDPWRRPGRENLVPEIANPFEQVIQMMSSSGATVQDPADVPSAVDGSLWDCMWGSRALVVAADCNHYLSKYLEGLGGEGGCRSVADIIDFNEKHADIEMPPGHHGQEVLKRTLTAAKVDSVEYAQAKAEMKLIAGKRGLDAVMDEYDLDALFMVREGHHSAAAMVGYPIASVPIGLLSDNTPIGGFFIGRKHGEQTLIRIMAAWQATFGGRPLPPIATNA</sequence>
<evidence type="ECO:0000259" key="2">
    <source>
        <dbReference type="Pfam" id="PF01425"/>
    </source>
</evidence>
<dbReference type="PANTHER" id="PTHR42678:SF34">
    <property type="entry name" value="OS04G0183300 PROTEIN"/>
    <property type="match status" value="1"/>
</dbReference>
<reference evidence="3" key="1">
    <citation type="submission" date="2020-04" db="EMBL/GenBank/DDBJ databases">
        <title>Analysis of mating type loci in Filobasidium floriforme.</title>
        <authorList>
            <person name="Nowrousian M."/>
        </authorList>
    </citation>
    <scope>NUCLEOTIDE SEQUENCE</scope>
    <source>
        <strain evidence="3">CBS 6242</strain>
    </source>
</reference>
<feature type="region of interest" description="Disordered" evidence="1">
    <location>
        <begin position="131"/>
        <end position="171"/>
    </location>
</feature>
<dbReference type="AlphaFoldDB" id="A0A8K0NRC8"/>
<evidence type="ECO:0000256" key="1">
    <source>
        <dbReference type="SAM" id="MobiDB-lite"/>
    </source>
</evidence>
<organism evidence="3 4">
    <name type="scientific">Filobasidium floriforme</name>
    <dbReference type="NCBI Taxonomy" id="5210"/>
    <lineage>
        <taxon>Eukaryota</taxon>
        <taxon>Fungi</taxon>
        <taxon>Dikarya</taxon>
        <taxon>Basidiomycota</taxon>
        <taxon>Agaricomycotina</taxon>
        <taxon>Tremellomycetes</taxon>
        <taxon>Filobasidiales</taxon>
        <taxon>Filobasidiaceae</taxon>
        <taxon>Filobasidium</taxon>
    </lineage>
</organism>